<feature type="compositionally biased region" description="Polar residues" evidence="4">
    <location>
        <begin position="1"/>
        <end position="12"/>
    </location>
</feature>
<dbReference type="PROSITE" id="PS51461">
    <property type="entry name" value="NC1_FIB"/>
    <property type="match status" value="1"/>
</dbReference>
<evidence type="ECO:0000259" key="5">
    <source>
        <dbReference type="PROSITE" id="PS51461"/>
    </source>
</evidence>
<comment type="caution">
    <text evidence="6">The sequence shown here is derived from an EMBL/GenBank/DDBJ whole genome shotgun (WGS) entry which is preliminary data.</text>
</comment>
<sequence>MLFTETRYQQHQEIVPGEPTYQSTQRQERIRLGATYTVDTDRARDQSRSRPYDYSPKRGMPRHQPKNLGYDGSTNWLSFKQKFESYRAVNRWSDSECRDYLNWCLEGKALDYFTIETSMGEWLSYTDIILKKERRFGTKELPELSKVTFHQAIQGQQESLEEWTDRVLTLATPAFRNIPEQYKREEIVSKFCQGCMDNEAGKHACLQRHKSIQEAIDLVRHHQYITHAVEGNKVPRGRAVNLVNSSNEDKMAAFEKMLNSLSSQIEKLTKPTPLREKSSPKKTFSGTCFFCR</sequence>
<keyword evidence="7" id="KW-1185">Reference proteome</keyword>
<dbReference type="PANTHER" id="PTHR19963:SF30">
    <property type="entry name" value="ENDONUCLEASE_EXONUCLEASE_PHOSPHATASE DOMAIN-CONTAINING PROTEIN"/>
    <property type="match status" value="1"/>
</dbReference>
<keyword evidence="3" id="KW-0176">Collagen</keyword>
<dbReference type="GO" id="GO:0005581">
    <property type="term" value="C:collagen trimer"/>
    <property type="evidence" value="ECO:0007669"/>
    <property type="project" value="UniProtKB-KW"/>
</dbReference>
<evidence type="ECO:0000313" key="7">
    <source>
        <dbReference type="Proteomes" id="UP000828390"/>
    </source>
</evidence>
<keyword evidence="2" id="KW-0964">Secreted</keyword>
<dbReference type="GO" id="GO:0005576">
    <property type="term" value="C:extracellular region"/>
    <property type="evidence" value="ECO:0007669"/>
    <property type="project" value="UniProtKB-SubCell"/>
</dbReference>
<evidence type="ECO:0000256" key="1">
    <source>
        <dbReference type="ARBA" id="ARBA00004613"/>
    </source>
</evidence>
<dbReference type="EMBL" id="JAIWYP010000015">
    <property type="protein sequence ID" value="KAH3705629.1"/>
    <property type="molecule type" value="Genomic_DNA"/>
</dbReference>
<evidence type="ECO:0000256" key="4">
    <source>
        <dbReference type="SAM" id="MobiDB-lite"/>
    </source>
</evidence>
<gene>
    <name evidence="6" type="ORF">DPMN_080706</name>
</gene>
<dbReference type="Proteomes" id="UP000828390">
    <property type="component" value="Unassembled WGS sequence"/>
</dbReference>
<protein>
    <recommendedName>
        <fullName evidence="5">Fibrillar collagen NC1 domain-containing protein</fullName>
    </recommendedName>
</protein>
<feature type="domain" description="Fibrillar collagen NC1" evidence="5">
    <location>
        <begin position="249"/>
        <end position="292"/>
    </location>
</feature>
<name>A0A9D3YRD7_DREPO</name>
<reference evidence="6" key="2">
    <citation type="submission" date="2020-11" db="EMBL/GenBank/DDBJ databases">
        <authorList>
            <person name="McCartney M.A."/>
            <person name="Auch B."/>
            <person name="Kono T."/>
            <person name="Mallez S."/>
            <person name="Becker A."/>
            <person name="Gohl D.M."/>
            <person name="Silverstein K.A.T."/>
            <person name="Koren S."/>
            <person name="Bechman K.B."/>
            <person name="Herman A."/>
            <person name="Abrahante J.E."/>
            <person name="Garbe J."/>
        </authorList>
    </citation>
    <scope>NUCLEOTIDE SEQUENCE</scope>
    <source>
        <strain evidence="6">Duluth1</strain>
        <tissue evidence="6">Whole animal</tissue>
    </source>
</reference>
<organism evidence="6 7">
    <name type="scientific">Dreissena polymorpha</name>
    <name type="common">Zebra mussel</name>
    <name type="synonym">Mytilus polymorpha</name>
    <dbReference type="NCBI Taxonomy" id="45954"/>
    <lineage>
        <taxon>Eukaryota</taxon>
        <taxon>Metazoa</taxon>
        <taxon>Spiralia</taxon>
        <taxon>Lophotrochozoa</taxon>
        <taxon>Mollusca</taxon>
        <taxon>Bivalvia</taxon>
        <taxon>Autobranchia</taxon>
        <taxon>Heteroconchia</taxon>
        <taxon>Euheterodonta</taxon>
        <taxon>Imparidentia</taxon>
        <taxon>Neoheterodontei</taxon>
        <taxon>Myida</taxon>
        <taxon>Dreissenoidea</taxon>
        <taxon>Dreissenidae</taxon>
        <taxon>Dreissena</taxon>
    </lineage>
</organism>
<accession>A0A9D3YRD7</accession>
<evidence type="ECO:0000313" key="6">
    <source>
        <dbReference type="EMBL" id="KAH3705629.1"/>
    </source>
</evidence>
<proteinExistence type="predicted"/>
<dbReference type="PANTHER" id="PTHR19963">
    <property type="entry name" value="CCHC-TYPE DOMAIN-CONTAINING PROTEIN"/>
    <property type="match status" value="1"/>
</dbReference>
<dbReference type="GO" id="GO:0005201">
    <property type="term" value="F:extracellular matrix structural constituent"/>
    <property type="evidence" value="ECO:0007669"/>
    <property type="project" value="InterPro"/>
</dbReference>
<dbReference type="InterPro" id="IPR000885">
    <property type="entry name" value="Fib_collagen_C"/>
</dbReference>
<comment type="subcellular location">
    <subcellularLocation>
        <location evidence="1">Secreted</location>
    </subcellularLocation>
</comment>
<evidence type="ECO:0000256" key="3">
    <source>
        <dbReference type="ARBA" id="ARBA00023119"/>
    </source>
</evidence>
<evidence type="ECO:0000256" key="2">
    <source>
        <dbReference type="ARBA" id="ARBA00022525"/>
    </source>
</evidence>
<feature type="region of interest" description="Disordered" evidence="4">
    <location>
        <begin position="1"/>
        <end position="67"/>
    </location>
</feature>
<feature type="compositionally biased region" description="Basic and acidic residues" evidence="4">
    <location>
        <begin position="39"/>
        <end position="51"/>
    </location>
</feature>
<reference evidence="6" key="1">
    <citation type="journal article" date="2019" name="bioRxiv">
        <title>The Genome of the Zebra Mussel, Dreissena polymorpha: A Resource for Invasive Species Research.</title>
        <authorList>
            <person name="McCartney M.A."/>
            <person name="Auch B."/>
            <person name="Kono T."/>
            <person name="Mallez S."/>
            <person name="Zhang Y."/>
            <person name="Obille A."/>
            <person name="Becker A."/>
            <person name="Abrahante J.E."/>
            <person name="Garbe J."/>
            <person name="Badalamenti J.P."/>
            <person name="Herman A."/>
            <person name="Mangelson H."/>
            <person name="Liachko I."/>
            <person name="Sullivan S."/>
            <person name="Sone E.D."/>
            <person name="Koren S."/>
            <person name="Silverstein K.A.T."/>
            <person name="Beckman K.B."/>
            <person name="Gohl D.M."/>
        </authorList>
    </citation>
    <scope>NUCLEOTIDE SEQUENCE</scope>
    <source>
        <strain evidence="6">Duluth1</strain>
        <tissue evidence="6">Whole animal</tissue>
    </source>
</reference>
<dbReference type="AlphaFoldDB" id="A0A9D3YRD7"/>